<evidence type="ECO:0000313" key="2">
    <source>
        <dbReference type="EMBL" id="EOC99405.1"/>
    </source>
</evidence>
<feature type="transmembrane region" description="Helical" evidence="1">
    <location>
        <begin position="7"/>
        <end position="26"/>
    </location>
</feature>
<evidence type="ECO:0000313" key="3">
    <source>
        <dbReference type="Proteomes" id="UP000013378"/>
    </source>
</evidence>
<keyword evidence="1" id="KW-0812">Transmembrane</keyword>
<keyword evidence="1" id="KW-1133">Transmembrane helix</keyword>
<dbReference type="AlphaFoldDB" id="R1CL20"/>
<keyword evidence="3" id="KW-1185">Reference proteome</keyword>
<accession>R1CL20</accession>
<proteinExistence type="predicted"/>
<sequence>MLIDCKCGVGNLCTIILYIIIFKFSWDITMEKGERKEKIWNVIKDEVENR</sequence>
<keyword evidence="1" id="KW-0472">Membrane</keyword>
<evidence type="ECO:0000256" key="1">
    <source>
        <dbReference type="SAM" id="Phobius"/>
    </source>
</evidence>
<dbReference type="STRING" id="1304284.L21TH_2561"/>
<protein>
    <submittedName>
        <fullName evidence="2">Uncharacterized protein</fullName>
    </submittedName>
</protein>
<name>R1CL20_9FIRM</name>
<dbReference type="EMBL" id="ARZA01000275">
    <property type="protein sequence ID" value="EOC99405.1"/>
    <property type="molecule type" value="Genomic_DNA"/>
</dbReference>
<dbReference type="Proteomes" id="UP000013378">
    <property type="component" value="Unassembled WGS sequence"/>
</dbReference>
<comment type="caution">
    <text evidence="2">The sequence shown here is derived from an EMBL/GenBank/DDBJ whole genome shotgun (WGS) entry which is preliminary data.</text>
</comment>
<organism evidence="2 3">
    <name type="scientific">Caldisalinibacter kiritimatiensis</name>
    <dbReference type="NCBI Taxonomy" id="1304284"/>
    <lineage>
        <taxon>Bacteria</taxon>
        <taxon>Bacillati</taxon>
        <taxon>Bacillota</taxon>
        <taxon>Tissierellia</taxon>
        <taxon>Tissierellales</taxon>
        <taxon>Thermohalobacteraceae</taxon>
        <taxon>Caldisalinibacter</taxon>
    </lineage>
</organism>
<reference evidence="2 3" key="1">
    <citation type="journal article" date="2015" name="Geomicrobiol. J.">
        <title>Caldisalinibacter kiritimatiensis gen. nov., sp. nov., a moderately thermohalophilic thiosulfate-reducing bacterium from a hypersaline microbial mat.</title>
        <authorList>
            <person name="Ben Hania W."/>
            <person name="Joseph M."/>
            <person name="Fiebig A."/>
            <person name="Bunk B."/>
            <person name="Klenk H.-P."/>
            <person name="Fardeau M.-L."/>
            <person name="Spring S."/>
        </authorList>
    </citation>
    <scope>NUCLEOTIDE SEQUENCE [LARGE SCALE GENOMIC DNA]</scope>
    <source>
        <strain evidence="2 3">L21-TH-D2</strain>
    </source>
</reference>
<gene>
    <name evidence="2" type="ORF">L21TH_2561</name>
</gene>